<dbReference type="NCBIfam" id="TIGR00035">
    <property type="entry name" value="asp_race"/>
    <property type="match status" value="1"/>
</dbReference>
<dbReference type="GO" id="GO:0047661">
    <property type="term" value="F:amino-acid racemase activity"/>
    <property type="evidence" value="ECO:0007669"/>
    <property type="project" value="InterPro"/>
</dbReference>
<dbReference type="Proteomes" id="UP000283513">
    <property type="component" value="Unassembled WGS sequence"/>
</dbReference>
<accession>A0A3R6E1Q3</accession>
<dbReference type="InterPro" id="IPR004380">
    <property type="entry name" value="Asp_race"/>
</dbReference>
<dbReference type="Gene3D" id="3.40.50.1860">
    <property type="match status" value="2"/>
</dbReference>
<dbReference type="PROSITE" id="PS00924">
    <property type="entry name" value="ASP_GLU_RACEMASE_2"/>
    <property type="match status" value="1"/>
</dbReference>
<organism evidence="3 4">
    <name type="scientific">Roseburia intestinalis</name>
    <dbReference type="NCBI Taxonomy" id="166486"/>
    <lineage>
        <taxon>Bacteria</taxon>
        <taxon>Bacillati</taxon>
        <taxon>Bacillota</taxon>
        <taxon>Clostridia</taxon>
        <taxon>Lachnospirales</taxon>
        <taxon>Lachnospiraceae</taxon>
        <taxon>Roseburia</taxon>
    </lineage>
</organism>
<dbReference type="PANTHER" id="PTHR21198:SF7">
    <property type="entry name" value="ASPARTATE-GLUTAMATE RACEMASE FAMILY"/>
    <property type="match status" value="1"/>
</dbReference>
<dbReference type="AlphaFoldDB" id="A0A3R6E1Q3"/>
<dbReference type="Pfam" id="PF01177">
    <property type="entry name" value="Asp_Glu_race"/>
    <property type="match status" value="1"/>
</dbReference>
<sequence>MYREKVGIIGGFGAYATLNFYKRLLEEFASESERNYPHIIMDNNFTMPSRTRALLYGEAYDEVVDGISDSIQLMMQNDVSKIILACGTAHYFLNDVYKKIPEAKEKIVDIINIMGEELKLKDEGEVLVIAAEGALQKKLYQTRLKKYGIKCVNPDEEDFIDIRYFIECVKRNELNEDLVHQFGNFLDKFGKRNVVLGCTEFPVLVEYIDKCQKQRVQ</sequence>
<keyword evidence="2" id="KW-0413">Isomerase</keyword>
<gene>
    <name evidence="3" type="ORF">DW856_18410</name>
</gene>
<evidence type="ECO:0000313" key="4">
    <source>
        <dbReference type="Proteomes" id="UP000283513"/>
    </source>
</evidence>
<dbReference type="RefSeq" id="WP_118599337.1">
    <property type="nucleotide sequence ID" value="NZ_QSHO01000025.1"/>
</dbReference>
<evidence type="ECO:0000256" key="1">
    <source>
        <dbReference type="ARBA" id="ARBA00007847"/>
    </source>
</evidence>
<dbReference type="InterPro" id="IPR033134">
    <property type="entry name" value="Asp/Glu_racemase_AS_2"/>
</dbReference>
<evidence type="ECO:0000256" key="2">
    <source>
        <dbReference type="ARBA" id="ARBA00023235"/>
    </source>
</evidence>
<protein>
    <submittedName>
        <fullName evidence="3">Aspartate/glutamate racemase family protein</fullName>
    </submittedName>
</protein>
<dbReference type="SUPFAM" id="SSF53681">
    <property type="entry name" value="Aspartate/glutamate racemase"/>
    <property type="match status" value="2"/>
</dbReference>
<comment type="caution">
    <text evidence="3">The sequence shown here is derived from an EMBL/GenBank/DDBJ whole genome shotgun (WGS) entry which is preliminary data.</text>
</comment>
<reference evidence="3 4" key="1">
    <citation type="submission" date="2018-08" db="EMBL/GenBank/DDBJ databases">
        <title>A genome reference for cultivated species of the human gut microbiota.</title>
        <authorList>
            <person name="Zou Y."/>
            <person name="Xue W."/>
            <person name="Luo G."/>
        </authorList>
    </citation>
    <scope>NUCLEOTIDE SEQUENCE [LARGE SCALE GENOMIC DNA]</scope>
    <source>
        <strain evidence="3 4">AM37-1AC</strain>
    </source>
</reference>
<dbReference type="PANTHER" id="PTHR21198">
    <property type="entry name" value="GLUTAMATE RACEMASE"/>
    <property type="match status" value="1"/>
</dbReference>
<evidence type="ECO:0000313" key="3">
    <source>
        <dbReference type="EMBL" id="RHC12824.1"/>
    </source>
</evidence>
<name>A0A3R6E1Q3_9FIRM</name>
<dbReference type="EMBL" id="QSHO01000025">
    <property type="protein sequence ID" value="RHC12824.1"/>
    <property type="molecule type" value="Genomic_DNA"/>
</dbReference>
<comment type="similarity">
    <text evidence="1">Belongs to the aspartate/glutamate racemases family.</text>
</comment>
<dbReference type="InterPro" id="IPR001920">
    <property type="entry name" value="Asp/Glu_race"/>
</dbReference>
<dbReference type="InterPro" id="IPR015942">
    <property type="entry name" value="Asp/Glu/hydantoin_racemase"/>
</dbReference>
<proteinExistence type="inferred from homology"/>